<dbReference type="RefSeq" id="WP_135181664.1">
    <property type="nucleotide sequence ID" value="NZ_JADGKZ010000004.1"/>
</dbReference>
<evidence type="ECO:0000313" key="8">
    <source>
        <dbReference type="EMBL" id="TFU98262.1"/>
    </source>
</evidence>
<reference evidence="8 9" key="1">
    <citation type="submission" date="2019-03" db="EMBL/GenBank/DDBJ databases">
        <title>Diversity of the mouse oral microbiome.</title>
        <authorList>
            <person name="Joseph S."/>
            <person name="Aduse-Opoku J."/>
            <person name="Curtis M."/>
            <person name="Wade W."/>
            <person name="Hashim A."/>
        </authorList>
    </citation>
    <scope>NUCLEOTIDE SEQUENCE [LARGE SCALE GENOMIC DNA]</scope>
    <source>
        <strain evidence="8 9">WM131</strain>
    </source>
</reference>
<evidence type="ECO:0000259" key="7">
    <source>
        <dbReference type="Pfam" id="PF18885"/>
    </source>
</evidence>
<dbReference type="PANTHER" id="PTHR15462:SF8">
    <property type="entry name" value="SERINE PROTEASE"/>
    <property type="match status" value="1"/>
</dbReference>
<proteinExistence type="inferred from homology"/>
<dbReference type="GO" id="GO:0004252">
    <property type="term" value="F:serine-type endopeptidase activity"/>
    <property type="evidence" value="ECO:0007669"/>
    <property type="project" value="InterPro"/>
</dbReference>
<accession>A0A4Y9JBD9</accession>
<evidence type="ECO:0000256" key="5">
    <source>
        <dbReference type="ARBA" id="ARBA00022825"/>
    </source>
</evidence>
<dbReference type="AlphaFoldDB" id="A0A4Y9JBD9"/>
<dbReference type="EMBL" id="SPPD01000004">
    <property type="protein sequence ID" value="TFU98262.1"/>
    <property type="molecule type" value="Genomic_DNA"/>
</dbReference>
<dbReference type="PROSITE" id="PS00134">
    <property type="entry name" value="TRYPSIN_HIS"/>
    <property type="match status" value="1"/>
</dbReference>
<evidence type="ECO:0000256" key="1">
    <source>
        <dbReference type="ARBA" id="ARBA00008764"/>
    </source>
</evidence>
<dbReference type="InterPro" id="IPR043504">
    <property type="entry name" value="Peptidase_S1_PA_chymotrypsin"/>
</dbReference>
<dbReference type="InterPro" id="IPR018114">
    <property type="entry name" value="TRYPSIN_HIS"/>
</dbReference>
<evidence type="ECO:0000256" key="4">
    <source>
        <dbReference type="ARBA" id="ARBA00022801"/>
    </source>
</evidence>
<dbReference type="SUPFAM" id="SSF50494">
    <property type="entry name" value="Trypsin-like serine proteases"/>
    <property type="match status" value="1"/>
</dbReference>
<dbReference type="InterPro" id="IPR050966">
    <property type="entry name" value="Glutamyl_endopeptidase"/>
</dbReference>
<gene>
    <name evidence="8" type="ORF">E4T82_04470</name>
</gene>
<dbReference type="InterPro" id="IPR009003">
    <property type="entry name" value="Peptidase_S1_PA"/>
</dbReference>
<protein>
    <recommendedName>
        <fullName evidence="6">Serine protease</fullName>
        <ecNumber evidence="6">3.4.21.-</ecNumber>
    </recommendedName>
</protein>
<evidence type="ECO:0000256" key="2">
    <source>
        <dbReference type="ARBA" id="ARBA00022670"/>
    </source>
</evidence>
<comment type="similarity">
    <text evidence="1 6">Belongs to the peptidase S1B family.</text>
</comment>
<dbReference type="InterPro" id="IPR043708">
    <property type="entry name" value="DUF5648"/>
</dbReference>
<dbReference type="PANTHER" id="PTHR15462">
    <property type="entry name" value="SERINE PROTEASE"/>
    <property type="match status" value="1"/>
</dbReference>
<dbReference type="OrthoDB" id="2218264at2"/>
<dbReference type="Pfam" id="PF13365">
    <property type="entry name" value="Trypsin_2"/>
    <property type="match status" value="1"/>
</dbReference>
<name>A0A4Y9JBD9_9STRE</name>
<organism evidence="8 9">
    <name type="scientific">Streptococcus cuniculi</name>
    <dbReference type="NCBI Taxonomy" id="1432788"/>
    <lineage>
        <taxon>Bacteria</taxon>
        <taxon>Bacillati</taxon>
        <taxon>Bacillota</taxon>
        <taxon>Bacilli</taxon>
        <taxon>Lactobacillales</taxon>
        <taxon>Streptococcaceae</taxon>
        <taxon>Streptococcus</taxon>
    </lineage>
</organism>
<keyword evidence="3" id="KW-0732">Signal</keyword>
<dbReference type="PRINTS" id="PR00839">
    <property type="entry name" value="V8PROTEASE"/>
</dbReference>
<feature type="domain" description="DUF5648" evidence="7">
    <location>
        <begin position="220"/>
        <end position="344"/>
    </location>
</feature>
<dbReference type="GO" id="GO:0006508">
    <property type="term" value="P:proteolysis"/>
    <property type="evidence" value="ECO:0007669"/>
    <property type="project" value="UniProtKB-KW"/>
</dbReference>
<keyword evidence="4 6" id="KW-0378">Hydrolase</keyword>
<comment type="caution">
    <text evidence="8">The sequence shown here is derived from an EMBL/GenBank/DDBJ whole genome shotgun (WGS) entry which is preliminary data.</text>
</comment>
<evidence type="ECO:0000313" key="9">
    <source>
        <dbReference type="Proteomes" id="UP000297253"/>
    </source>
</evidence>
<dbReference type="EC" id="3.4.21.-" evidence="6"/>
<evidence type="ECO:0000256" key="3">
    <source>
        <dbReference type="ARBA" id="ARBA00022729"/>
    </source>
</evidence>
<dbReference type="InterPro" id="IPR008256">
    <property type="entry name" value="Peptidase_S1B"/>
</dbReference>
<keyword evidence="5 6" id="KW-0720">Serine protease</keyword>
<evidence type="ECO:0000256" key="6">
    <source>
        <dbReference type="RuleBase" id="RU004296"/>
    </source>
</evidence>
<sequence length="345" mass="38537">MYFKNSRPKRGSGVMIAPNKALTAAHCLRNVETNEWAESVVVYPAYAGGHAPYGGATGWTYHVLSSFKNDLATGEYGYTRNKVENDIAVITLSRSLPDVGFLSVTNQVAMNQKVQVVGYPSDKGEYMYAASGPVLESSDRLLRYQIDTYGGNSGGPVLDANNRIVAINIASPKEGVNTADYLQRYGRNSARRINQEALALIDYAKNNRNSAKGISKVIATFRLYHPGLKYHLYTTDANEKNVLAGQGWNDEGVAWRTDTQGKPVYRLYHAGIKKHVYTTDSNEKNVLARSGWKYEGITWYSSGTKPVYRLYQPDLKVHLYTMDTNEKNVLSTRGWKYEGVAWNVE</sequence>
<dbReference type="Pfam" id="PF18885">
    <property type="entry name" value="DUF5648"/>
    <property type="match status" value="1"/>
</dbReference>
<dbReference type="Gene3D" id="2.40.10.10">
    <property type="entry name" value="Trypsin-like serine proteases"/>
    <property type="match status" value="2"/>
</dbReference>
<keyword evidence="2 6" id="KW-0645">Protease</keyword>
<dbReference type="Proteomes" id="UP000297253">
    <property type="component" value="Unassembled WGS sequence"/>
</dbReference>